<dbReference type="Pfam" id="PF01812">
    <property type="entry name" value="5-FTHF_cyc-lig"/>
    <property type="match status" value="1"/>
</dbReference>
<dbReference type="AlphaFoldDB" id="A0ABD2PX53"/>
<keyword evidence="2" id="KW-0547">Nucleotide-binding</keyword>
<dbReference type="Proteomes" id="UP001626550">
    <property type="component" value="Unassembled WGS sequence"/>
</dbReference>
<keyword evidence="3" id="KW-0067">ATP-binding</keyword>
<proteinExistence type="inferred from homology"/>
<evidence type="ECO:0000313" key="6">
    <source>
        <dbReference type="EMBL" id="KAL3312015.1"/>
    </source>
</evidence>
<comment type="catalytic activity">
    <reaction evidence="4">
        <text>(6S)-5-formyl-5,6,7,8-tetrahydrofolate + ATP = (6R)-5,10-methenyltetrahydrofolate + ADP + phosphate</text>
        <dbReference type="Rhea" id="RHEA:10488"/>
        <dbReference type="ChEBI" id="CHEBI:30616"/>
        <dbReference type="ChEBI" id="CHEBI:43474"/>
        <dbReference type="ChEBI" id="CHEBI:57455"/>
        <dbReference type="ChEBI" id="CHEBI:57457"/>
        <dbReference type="ChEBI" id="CHEBI:456216"/>
        <dbReference type="EC" id="6.3.3.2"/>
    </reaction>
</comment>
<dbReference type="Gene3D" id="3.40.50.10420">
    <property type="entry name" value="NagB/RpiA/CoA transferase-like"/>
    <property type="match status" value="1"/>
</dbReference>
<evidence type="ECO:0000313" key="7">
    <source>
        <dbReference type="Proteomes" id="UP001626550"/>
    </source>
</evidence>
<evidence type="ECO:0000256" key="2">
    <source>
        <dbReference type="ARBA" id="ARBA00022741"/>
    </source>
</evidence>
<gene>
    <name evidence="6" type="ORF">Ciccas_009401</name>
</gene>
<dbReference type="GO" id="GO:0005524">
    <property type="term" value="F:ATP binding"/>
    <property type="evidence" value="ECO:0007669"/>
    <property type="project" value="UniProtKB-KW"/>
</dbReference>
<dbReference type="InterPro" id="IPR002698">
    <property type="entry name" value="FTHF_cligase"/>
</dbReference>
<evidence type="ECO:0000256" key="5">
    <source>
        <dbReference type="ARBA" id="ARBA00038966"/>
    </source>
</evidence>
<keyword evidence="7" id="KW-1185">Reference proteome</keyword>
<evidence type="ECO:0000256" key="4">
    <source>
        <dbReference type="ARBA" id="ARBA00036539"/>
    </source>
</evidence>
<organism evidence="6 7">
    <name type="scientific">Cichlidogyrus casuarinus</name>
    <dbReference type="NCBI Taxonomy" id="1844966"/>
    <lineage>
        <taxon>Eukaryota</taxon>
        <taxon>Metazoa</taxon>
        <taxon>Spiralia</taxon>
        <taxon>Lophotrochozoa</taxon>
        <taxon>Platyhelminthes</taxon>
        <taxon>Monogenea</taxon>
        <taxon>Monopisthocotylea</taxon>
        <taxon>Dactylogyridea</taxon>
        <taxon>Ancyrocephalidae</taxon>
        <taxon>Cichlidogyrus</taxon>
    </lineage>
</organism>
<comment type="caution">
    <text evidence="6">The sequence shown here is derived from an EMBL/GenBank/DDBJ whole genome shotgun (WGS) entry which is preliminary data.</text>
</comment>
<reference evidence="6 7" key="1">
    <citation type="submission" date="2024-11" db="EMBL/GenBank/DDBJ databases">
        <title>Adaptive evolution of stress response genes in parasites aligns with host niche diversity.</title>
        <authorList>
            <person name="Hahn C."/>
            <person name="Resl P."/>
        </authorList>
    </citation>
    <scope>NUCLEOTIDE SEQUENCE [LARGE SCALE GENOMIC DNA]</scope>
    <source>
        <strain evidence="6">EGGRZ-B1_66</strain>
        <tissue evidence="6">Body</tissue>
    </source>
</reference>
<evidence type="ECO:0000256" key="1">
    <source>
        <dbReference type="ARBA" id="ARBA00010638"/>
    </source>
</evidence>
<dbReference type="EC" id="6.3.3.2" evidence="5"/>
<dbReference type="GO" id="GO:0030272">
    <property type="term" value="F:5-formyltetrahydrofolate cyclo-ligase activity"/>
    <property type="evidence" value="ECO:0007669"/>
    <property type="project" value="UniProtKB-EC"/>
</dbReference>
<evidence type="ECO:0000256" key="3">
    <source>
        <dbReference type="ARBA" id="ARBA00022840"/>
    </source>
</evidence>
<sequence length="117" mass="13056">MRFVEYHRDRPIESFKKSFLGTLELENTLPLVDEAIESGGIDLMIVPGLAFTPSGARLGRGGGYYDQYLEGYCPSFEARHGFRAKQPFKVALSFSEQIIASLPMENHDVSVDLVLAE</sequence>
<dbReference type="PANTHER" id="PTHR23407:SF1">
    <property type="entry name" value="5-FORMYLTETRAHYDROFOLATE CYCLO-LIGASE"/>
    <property type="match status" value="1"/>
</dbReference>
<dbReference type="InterPro" id="IPR037171">
    <property type="entry name" value="NagB/RpiA_transferase-like"/>
</dbReference>
<dbReference type="InterPro" id="IPR024185">
    <property type="entry name" value="FTHF_cligase-like_sf"/>
</dbReference>
<dbReference type="SUPFAM" id="SSF100950">
    <property type="entry name" value="NagB/RpiA/CoA transferase-like"/>
    <property type="match status" value="1"/>
</dbReference>
<dbReference type="PANTHER" id="PTHR23407">
    <property type="entry name" value="ATPASE INHIBITOR/5-FORMYLTETRAHYDROFOLATE CYCLO-LIGASE"/>
    <property type="match status" value="1"/>
</dbReference>
<name>A0ABD2PX53_9PLAT</name>
<dbReference type="EMBL" id="JBJKFK010001911">
    <property type="protein sequence ID" value="KAL3312015.1"/>
    <property type="molecule type" value="Genomic_DNA"/>
</dbReference>
<protein>
    <recommendedName>
        <fullName evidence="5">5-formyltetrahydrofolate cyclo-ligase</fullName>
        <ecNumber evidence="5">6.3.3.2</ecNumber>
    </recommendedName>
</protein>
<comment type="similarity">
    <text evidence="1">Belongs to the 5-formyltetrahydrofolate cyclo-ligase family.</text>
</comment>
<accession>A0ABD2PX53</accession>